<evidence type="ECO:0000313" key="1">
    <source>
        <dbReference type="EMBL" id="JAD59805.1"/>
    </source>
</evidence>
<name>A0A0A9BEZ0_ARUDO</name>
<dbReference type="AlphaFoldDB" id="A0A0A9BEZ0"/>
<reference evidence="1" key="2">
    <citation type="journal article" date="2015" name="Data Brief">
        <title>Shoot transcriptome of the giant reed, Arundo donax.</title>
        <authorList>
            <person name="Barrero R.A."/>
            <person name="Guerrero F.D."/>
            <person name="Moolhuijzen P."/>
            <person name="Goolsby J.A."/>
            <person name="Tidwell J."/>
            <person name="Bellgard S.E."/>
            <person name="Bellgard M.I."/>
        </authorList>
    </citation>
    <scope>NUCLEOTIDE SEQUENCE</scope>
    <source>
        <tissue evidence="1">Shoot tissue taken approximately 20 cm above the soil surface</tissue>
    </source>
</reference>
<organism evidence="1">
    <name type="scientific">Arundo donax</name>
    <name type="common">Giant reed</name>
    <name type="synonym">Donax arundinaceus</name>
    <dbReference type="NCBI Taxonomy" id="35708"/>
    <lineage>
        <taxon>Eukaryota</taxon>
        <taxon>Viridiplantae</taxon>
        <taxon>Streptophyta</taxon>
        <taxon>Embryophyta</taxon>
        <taxon>Tracheophyta</taxon>
        <taxon>Spermatophyta</taxon>
        <taxon>Magnoliopsida</taxon>
        <taxon>Liliopsida</taxon>
        <taxon>Poales</taxon>
        <taxon>Poaceae</taxon>
        <taxon>PACMAD clade</taxon>
        <taxon>Arundinoideae</taxon>
        <taxon>Arundineae</taxon>
        <taxon>Arundo</taxon>
    </lineage>
</organism>
<reference evidence="1" key="1">
    <citation type="submission" date="2014-09" db="EMBL/GenBank/DDBJ databases">
        <authorList>
            <person name="Magalhaes I.L.F."/>
            <person name="Oliveira U."/>
            <person name="Santos F.R."/>
            <person name="Vidigal T.H.D.A."/>
            <person name="Brescovit A.D."/>
            <person name="Santos A.J."/>
        </authorList>
    </citation>
    <scope>NUCLEOTIDE SEQUENCE</scope>
    <source>
        <tissue evidence="1">Shoot tissue taken approximately 20 cm above the soil surface</tissue>
    </source>
</reference>
<accession>A0A0A9BEZ0</accession>
<dbReference type="EMBL" id="GBRH01238090">
    <property type="protein sequence ID" value="JAD59805.1"/>
    <property type="molecule type" value="Transcribed_RNA"/>
</dbReference>
<proteinExistence type="predicted"/>
<sequence length="27" mass="2934">MLALKVPATLVFLHYTFDGEISLLGGQ</sequence>
<protein>
    <submittedName>
        <fullName evidence="1">Uncharacterized protein</fullName>
    </submittedName>
</protein>